<dbReference type="KEGG" id="aluc:AKAW2_70728S"/>
<reference evidence="2" key="2">
    <citation type="submission" date="2021-02" db="EMBL/GenBank/DDBJ databases">
        <title>Aspergillus luchuensis mut. kawachii IFO 4304 genome sequence.</title>
        <authorList>
            <person name="Mori K."/>
            <person name="Kadooka C."/>
            <person name="Goto M."/>
            <person name="Futagami T."/>
        </authorList>
    </citation>
    <scope>NUCLEOTIDE SEQUENCE</scope>
    <source>
        <strain evidence="2">IFO 4308</strain>
    </source>
</reference>
<organism evidence="2 3">
    <name type="scientific">Aspergillus kawachii</name>
    <name type="common">White koji mold</name>
    <name type="synonym">Aspergillus awamori var. kawachi</name>
    <dbReference type="NCBI Taxonomy" id="1069201"/>
    <lineage>
        <taxon>Eukaryota</taxon>
        <taxon>Fungi</taxon>
        <taxon>Dikarya</taxon>
        <taxon>Ascomycota</taxon>
        <taxon>Pezizomycotina</taxon>
        <taxon>Eurotiomycetes</taxon>
        <taxon>Eurotiomycetidae</taxon>
        <taxon>Eurotiales</taxon>
        <taxon>Aspergillaceae</taxon>
        <taxon>Aspergillus</taxon>
        <taxon>Aspergillus subgen. Circumdati</taxon>
    </lineage>
</organism>
<accession>A0A7R8A2I2</accession>
<feature type="transmembrane region" description="Helical" evidence="1">
    <location>
        <begin position="12"/>
        <end position="33"/>
    </location>
</feature>
<dbReference type="AlphaFoldDB" id="A0A7R8A2I2"/>
<dbReference type="EMBL" id="AP024431">
    <property type="protein sequence ID" value="BCS03849.1"/>
    <property type="molecule type" value="Genomic_DNA"/>
</dbReference>
<dbReference type="Proteomes" id="UP000661280">
    <property type="component" value="Chromosome 7"/>
</dbReference>
<sequence>MESRIGSGFWTLRLSGVIFFDDAFFVTFLPHYFSDSAPYSFLFLRLPSFFHHPAFFFFWLHICERRFCILSGNYFRRLRDRRKSIARLVVWNVPVPKFVFTFVFISRGL</sequence>
<feature type="transmembrane region" description="Helical" evidence="1">
    <location>
        <begin position="39"/>
        <end position="63"/>
    </location>
</feature>
<keyword evidence="1" id="KW-1133">Transmembrane helix</keyword>
<evidence type="ECO:0000313" key="3">
    <source>
        <dbReference type="Proteomes" id="UP000661280"/>
    </source>
</evidence>
<reference evidence="2" key="1">
    <citation type="submission" date="2021-01" db="EMBL/GenBank/DDBJ databases">
        <authorList>
            <consortium name="Aspergillus luchuensis mut. kawachii IFO 4304 genome sequencing consortium"/>
            <person name="Kazuki M."/>
            <person name="Futagami T."/>
        </authorList>
    </citation>
    <scope>NUCLEOTIDE SEQUENCE</scope>
    <source>
        <strain evidence="2">IFO 4308</strain>
    </source>
</reference>
<keyword evidence="3" id="KW-1185">Reference proteome</keyword>
<evidence type="ECO:0000256" key="1">
    <source>
        <dbReference type="SAM" id="Phobius"/>
    </source>
</evidence>
<protein>
    <recommendedName>
        <fullName evidence="4">Transmembrane protein</fullName>
    </recommendedName>
</protein>
<evidence type="ECO:0008006" key="4">
    <source>
        <dbReference type="Google" id="ProtNLM"/>
    </source>
</evidence>
<dbReference type="OrthoDB" id="10354245at2759"/>
<gene>
    <name evidence="2" type="ORF">AKAW2_70728S</name>
</gene>
<keyword evidence="1" id="KW-0472">Membrane</keyword>
<feature type="transmembrane region" description="Helical" evidence="1">
    <location>
        <begin position="84"/>
        <end position="105"/>
    </location>
</feature>
<keyword evidence="1" id="KW-0812">Transmembrane</keyword>
<name>A0A7R8A2I2_ASPKA</name>
<proteinExistence type="predicted"/>
<evidence type="ECO:0000313" key="2">
    <source>
        <dbReference type="EMBL" id="BCS03849.1"/>
    </source>
</evidence>
<dbReference type="GeneID" id="64965171"/>
<dbReference type="RefSeq" id="XP_041547611.1">
    <property type="nucleotide sequence ID" value="XM_041683340.1"/>
</dbReference>